<organism evidence="12 13">
    <name type="scientific">Oryzias melastigma</name>
    <name type="common">Marine medaka</name>
    <dbReference type="NCBI Taxonomy" id="30732"/>
    <lineage>
        <taxon>Eukaryota</taxon>
        <taxon>Metazoa</taxon>
        <taxon>Chordata</taxon>
        <taxon>Craniata</taxon>
        <taxon>Vertebrata</taxon>
        <taxon>Euteleostomi</taxon>
        <taxon>Actinopterygii</taxon>
        <taxon>Neopterygii</taxon>
        <taxon>Teleostei</taxon>
        <taxon>Neoteleostei</taxon>
        <taxon>Acanthomorphata</taxon>
        <taxon>Ovalentaria</taxon>
        <taxon>Atherinomorphae</taxon>
        <taxon>Beloniformes</taxon>
        <taxon>Adrianichthyidae</taxon>
        <taxon>Oryziinae</taxon>
        <taxon>Oryzias</taxon>
    </lineage>
</organism>
<proteinExistence type="predicted"/>
<evidence type="ECO:0000256" key="10">
    <source>
        <dbReference type="ARBA" id="ARBA00045444"/>
    </source>
</evidence>
<evidence type="ECO:0000256" key="3">
    <source>
        <dbReference type="ARBA" id="ARBA00022830"/>
    </source>
</evidence>
<dbReference type="InterPro" id="IPR003599">
    <property type="entry name" value="Ig_sub"/>
</dbReference>
<comment type="caution">
    <text evidence="12">The sequence shown here is derived from an EMBL/GenBank/DDBJ whole genome shotgun (WGS) entry which is preliminary data.</text>
</comment>
<evidence type="ECO:0000256" key="1">
    <source>
        <dbReference type="ARBA" id="ARBA00022518"/>
    </source>
</evidence>
<gene>
    <name evidence="12" type="ORF">FQA47_000328</name>
</gene>
<keyword evidence="7" id="KW-0393">Immunoglobulin domain</keyword>
<dbReference type="InterPro" id="IPR036179">
    <property type="entry name" value="Ig-like_dom_sf"/>
</dbReference>
<keyword evidence="6" id="KW-0922">Interferon antiviral system evasion</keyword>
<keyword evidence="4" id="KW-1015">Disulfide bond</keyword>
<keyword evidence="12" id="KW-0675">Receptor</keyword>
<dbReference type="SUPFAM" id="SSF48726">
    <property type="entry name" value="Immunoglobulin"/>
    <property type="match status" value="1"/>
</dbReference>
<evidence type="ECO:0000256" key="4">
    <source>
        <dbReference type="ARBA" id="ARBA00023157"/>
    </source>
</evidence>
<name>A0A834FEU6_ORYME</name>
<dbReference type="InterPro" id="IPR015621">
    <property type="entry name" value="IL-1_rcpt_fam"/>
</dbReference>
<evidence type="ECO:0000313" key="12">
    <source>
        <dbReference type="EMBL" id="KAF6728777.1"/>
    </source>
</evidence>
<dbReference type="PANTHER" id="PTHR11890">
    <property type="entry name" value="INTERLEUKIN-1 RECEPTOR FAMILY MEMBER"/>
    <property type="match status" value="1"/>
</dbReference>
<dbReference type="PANTHER" id="PTHR11890:SF44">
    <property type="entry name" value="X-LINKED INTERLEUKIN-1 RECEPTOR ACCESSORY PROTEIN-LIKE 2"/>
    <property type="match status" value="1"/>
</dbReference>
<keyword evidence="2" id="KW-0899">Viral immunoevasion</keyword>
<dbReference type="AlphaFoldDB" id="A0A834FEU6"/>
<feature type="domain" description="Ig-like" evidence="11">
    <location>
        <begin position="54"/>
        <end position="150"/>
    </location>
</feature>
<evidence type="ECO:0000256" key="8">
    <source>
        <dbReference type="ARBA" id="ARBA00038761"/>
    </source>
</evidence>
<comment type="subunit">
    <text evidence="8">Interacts with host IFNA1.</text>
</comment>
<evidence type="ECO:0000259" key="11">
    <source>
        <dbReference type="PROSITE" id="PS50835"/>
    </source>
</evidence>
<dbReference type="InterPro" id="IPR013783">
    <property type="entry name" value="Ig-like_fold"/>
</dbReference>
<keyword evidence="3" id="KW-1114">Inhibition of host interferon signaling pathway by virus</keyword>
<keyword evidence="2" id="KW-1090">Inhibition of host innate immune response by virus</keyword>
<keyword evidence="5" id="KW-0325">Glycoprotein</keyword>
<evidence type="ECO:0000256" key="2">
    <source>
        <dbReference type="ARBA" id="ARBA00022632"/>
    </source>
</evidence>
<reference evidence="12" key="1">
    <citation type="journal article" name="BMC Genomics">
        <title>Long-read sequencing and de novo genome assembly of marine medaka (Oryzias melastigma).</title>
        <authorList>
            <person name="Liang P."/>
            <person name="Saqib H.S.A."/>
            <person name="Ni X."/>
            <person name="Shen Y."/>
        </authorList>
    </citation>
    <scope>NUCLEOTIDE SEQUENCE</scope>
    <source>
        <strain evidence="12">Bigg-433</strain>
    </source>
</reference>
<dbReference type="InterPro" id="IPR007110">
    <property type="entry name" value="Ig-like_dom"/>
</dbReference>
<keyword evidence="1" id="KW-0244">Early protein</keyword>
<dbReference type="Proteomes" id="UP000646548">
    <property type="component" value="Unassembled WGS sequence"/>
</dbReference>
<dbReference type="EMBL" id="WKFB01000269">
    <property type="protein sequence ID" value="KAF6728777.1"/>
    <property type="molecule type" value="Genomic_DNA"/>
</dbReference>
<dbReference type="PROSITE" id="PS50835">
    <property type="entry name" value="IG_LIKE"/>
    <property type="match status" value="1"/>
</dbReference>
<dbReference type="InterPro" id="IPR055139">
    <property type="entry name" value="IL18BP-like_dom"/>
</dbReference>
<evidence type="ECO:0000256" key="7">
    <source>
        <dbReference type="ARBA" id="ARBA00023319"/>
    </source>
</evidence>
<sequence>MAMVIRTQHWVSSACGIRMKLPFTTKATLGCLCLLLVANGFQVSGDGSLMIIGPEHTQIEADPGEPLVLHCDVFTKSDMDETLIYWLVNDSFPEDTSSHDRIIESKESSLEKGSILHKSLLLKNITAEDFNSTFCCVVTTAEEVVQKSITLKAATRGCGGNKRKRS</sequence>
<evidence type="ECO:0000313" key="13">
    <source>
        <dbReference type="Proteomes" id="UP000646548"/>
    </source>
</evidence>
<keyword evidence="2" id="KW-0945">Host-virus interaction</keyword>
<dbReference type="SMART" id="SM00409">
    <property type="entry name" value="IG"/>
    <property type="match status" value="1"/>
</dbReference>
<comment type="function">
    <text evidence="10">Counteracts the antiviral effects of host IFN-alpha/beta and key IFN-inducible proteins involved in viral RNA degradation suxh as host OAS1. Acts as a soluble IFN-alpha receptor and thus inhibits the interaction between host IFN-alpha and its receptor.</text>
</comment>
<evidence type="ECO:0000256" key="6">
    <source>
        <dbReference type="ARBA" id="ARBA00023258"/>
    </source>
</evidence>
<evidence type="ECO:0000256" key="9">
    <source>
        <dbReference type="ARBA" id="ARBA00041012"/>
    </source>
</evidence>
<accession>A0A834FEU6</accession>
<evidence type="ECO:0000256" key="5">
    <source>
        <dbReference type="ARBA" id="ARBA00023180"/>
    </source>
</evidence>
<dbReference type="Gene3D" id="2.60.40.10">
    <property type="entry name" value="Immunoglobulins"/>
    <property type="match status" value="1"/>
</dbReference>
<protein>
    <recommendedName>
        <fullName evidence="9">Soluble interferon alpha/beta receptor OPG204</fullName>
    </recommendedName>
</protein>
<dbReference type="Pfam" id="PF22009">
    <property type="entry name" value="YLDV-IL18BP-like"/>
    <property type="match status" value="1"/>
</dbReference>